<reference evidence="2 3" key="1">
    <citation type="submission" date="2016-08" db="EMBL/GenBank/DDBJ databases">
        <title>A Parts List for Fungal Cellulosomes Revealed by Comparative Genomics.</title>
        <authorList>
            <consortium name="DOE Joint Genome Institute"/>
            <person name="Haitjema C.H."/>
            <person name="Gilmore S.P."/>
            <person name="Henske J.K."/>
            <person name="Solomon K.V."/>
            <person name="De Groot R."/>
            <person name="Kuo A."/>
            <person name="Mondo S.J."/>
            <person name="Salamov A.A."/>
            <person name="Labutti K."/>
            <person name="Zhao Z."/>
            <person name="Chiniquy J."/>
            <person name="Barry K."/>
            <person name="Brewer H.M."/>
            <person name="Purvine S.O."/>
            <person name="Wright A.T."/>
            <person name="Boxma B."/>
            <person name="Van Alen T."/>
            <person name="Hackstein J.H."/>
            <person name="Baker S.E."/>
            <person name="Grigoriev I.V."/>
            <person name="O'Malley M.A."/>
        </authorList>
    </citation>
    <scope>NUCLEOTIDE SEQUENCE [LARGE SCALE GENOMIC DNA]</scope>
    <source>
        <strain evidence="2 3">G1</strain>
    </source>
</reference>
<gene>
    <name evidence="2" type="ORF">LY90DRAFT_264743</name>
</gene>
<dbReference type="Proteomes" id="UP000193920">
    <property type="component" value="Unassembled WGS sequence"/>
</dbReference>
<sequence length="499" mass="57836">MKKRSNFVRSQLSKSDMELETDSSKSSVNGSENTSESSDNSNSNFLIKINNKNINTNSGNNNKNIINKKNNNSNNNSNKRSNSIDYFFKINNIKTIKDNNNNSNNKTKLLPNVAVNKGNNEKIEKEIICISSDEETNDKSILDDHKINTNNDSNTKNNTKNNIKNNINHDNNCENKEKIISKNIIKENEKKILSKNEIEPIENSQNNKNEKNENISNRKNDIVDFSQKIGNKENDSQLIDNSEKCGNTGNSNSNINNSISKLKRKQISDNIDKDNKKLKHSNVNDINDNKACDGNLQKLIGQKDSIIESKKEKDFANDTYNNKNKDENNIINIGSNEIKENKVLNQLDTNSNGDINNKKNNISTNNIKELEIETTTKIELKDNSKPIFEETTDENRKEVEDNDNIIQEKMKMKEKDIENKNDNENDPLTEQDYEIRAKENKEYFEFLHMKYNKLIKIHSHNRRRTSYIYNYIKKAKLEKTFFECDPEEIKKLLHNKRRK</sequence>
<accession>A0A1Y2D8I7</accession>
<dbReference type="EMBL" id="MCOG01000077">
    <property type="protein sequence ID" value="ORY55572.1"/>
    <property type="molecule type" value="Genomic_DNA"/>
</dbReference>
<feature type="compositionally biased region" description="Low complexity" evidence="1">
    <location>
        <begin position="148"/>
        <end position="169"/>
    </location>
</feature>
<proteinExistence type="predicted"/>
<comment type="caution">
    <text evidence="2">The sequence shown here is derived from an EMBL/GenBank/DDBJ whole genome shotgun (WGS) entry which is preliminary data.</text>
</comment>
<feature type="region of interest" description="Disordered" evidence="1">
    <location>
        <begin position="143"/>
        <end position="169"/>
    </location>
</feature>
<organism evidence="2 3">
    <name type="scientific">Neocallimastix californiae</name>
    <dbReference type="NCBI Taxonomy" id="1754190"/>
    <lineage>
        <taxon>Eukaryota</taxon>
        <taxon>Fungi</taxon>
        <taxon>Fungi incertae sedis</taxon>
        <taxon>Chytridiomycota</taxon>
        <taxon>Chytridiomycota incertae sedis</taxon>
        <taxon>Neocallimastigomycetes</taxon>
        <taxon>Neocallimastigales</taxon>
        <taxon>Neocallimastigaceae</taxon>
        <taxon>Neocallimastix</taxon>
    </lineage>
</organism>
<dbReference type="AlphaFoldDB" id="A0A1Y2D8I7"/>
<evidence type="ECO:0000313" key="2">
    <source>
        <dbReference type="EMBL" id="ORY55572.1"/>
    </source>
</evidence>
<protein>
    <submittedName>
        <fullName evidence="2">Uncharacterized protein</fullName>
    </submittedName>
</protein>
<keyword evidence="3" id="KW-1185">Reference proteome</keyword>
<evidence type="ECO:0000256" key="1">
    <source>
        <dbReference type="SAM" id="MobiDB-lite"/>
    </source>
</evidence>
<feature type="region of interest" description="Disordered" evidence="1">
    <location>
        <begin position="1"/>
        <end position="81"/>
    </location>
</feature>
<name>A0A1Y2D8I7_9FUNG</name>
<feature type="compositionally biased region" description="Low complexity" evidence="1">
    <location>
        <begin position="29"/>
        <end position="81"/>
    </location>
</feature>
<evidence type="ECO:0000313" key="3">
    <source>
        <dbReference type="Proteomes" id="UP000193920"/>
    </source>
</evidence>